<dbReference type="Proteomes" id="UP000323454">
    <property type="component" value="Unassembled WGS sequence"/>
</dbReference>
<feature type="signal peptide" evidence="1">
    <location>
        <begin position="1"/>
        <end position="35"/>
    </location>
</feature>
<dbReference type="InterPro" id="IPR015919">
    <property type="entry name" value="Cadherin-like_sf"/>
</dbReference>
<keyword evidence="3" id="KW-1185">Reference proteome</keyword>
<dbReference type="GO" id="GO:0016020">
    <property type="term" value="C:membrane"/>
    <property type="evidence" value="ECO:0007669"/>
    <property type="project" value="InterPro"/>
</dbReference>
<protein>
    <submittedName>
        <fullName evidence="2">Uncharacterized protein</fullName>
    </submittedName>
</protein>
<organism evidence="2 3">
    <name type="scientific">Solihabitans fulvus</name>
    <dbReference type="NCBI Taxonomy" id="1892852"/>
    <lineage>
        <taxon>Bacteria</taxon>
        <taxon>Bacillati</taxon>
        <taxon>Actinomycetota</taxon>
        <taxon>Actinomycetes</taxon>
        <taxon>Pseudonocardiales</taxon>
        <taxon>Pseudonocardiaceae</taxon>
        <taxon>Solihabitans</taxon>
    </lineage>
</organism>
<dbReference type="InterPro" id="IPR013783">
    <property type="entry name" value="Ig-like_fold"/>
</dbReference>
<dbReference type="EMBL" id="VUOB01000027">
    <property type="protein sequence ID" value="KAA2261566.1"/>
    <property type="molecule type" value="Genomic_DNA"/>
</dbReference>
<dbReference type="GO" id="GO:0005975">
    <property type="term" value="P:carbohydrate metabolic process"/>
    <property type="evidence" value="ECO:0007669"/>
    <property type="project" value="UniProtKB-ARBA"/>
</dbReference>
<evidence type="ECO:0000256" key="1">
    <source>
        <dbReference type="SAM" id="SignalP"/>
    </source>
</evidence>
<dbReference type="AlphaFoldDB" id="A0A5B2XEA3"/>
<sequence length="634" mass="67074">MIAPSAGVLRRARHLAVAGVAVGLTLAGLAGPATAAPADQHPASAGWTQLDGKWTQIQAGHPHAALNAKTVAEQRQRAATSGGLAPRNQYDLQMAYHGGQDSIGVTTGPPKVYLIYWGSQWGSQSKNADGDTVLSGDPESSAPYQQEFFKGLGTNGDGWSAVMTQYCEGVAAGSTACPAGAPHVGYPQGGTLAGVWVDDKAPAPGSATEPQIAAEAAAAAAHFGNTTAQQNRNVQYVINTSQGTDPDRWLELGYCAWHTFERTSFGTIPYTIMPYLTDNKYCGTNWINPGQRGHLDGYGIIGGHEYAETITDQNAIGGWTDATNQENGDKCAWIPQGSNGGLFNLQLATGTFPVQTTWSNYDHACTGNDPIVANPPLVLSAMCDRTTQPGDPVSVPVIATDATSGRVGYGATGLPAGLSIDQATGVITGHTTATGYHDVHVTASDTQGNRQETRFWWGFFPGRTGCLGVEQFVDAGFENGSATVNGSAMDGAWNPSTYNLITPSSAHQARTGSWYAWLGQNTATDDSIQQWVETTPGYTEETFSFYLNVATTDTATNPEDTLSLELVDQYTGHTLATVRTWSNLDATKDYGFQSVNLTPYVAAEFGSTVAIKLVSHETSGKTAFLIDDTSLRLF</sequence>
<dbReference type="Gene3D" id="2.60.40.10">
    <property type="entry name" value="Immunoglobulins"/>
    <property type="match status" value="1"/>
</dbReference>
<accession>A0A5B2XEA3</accession>
<proteinExistence type="predicted"/>
<name>A0A5B2XEA3_9PSEU</name>
<dbReference type="OrthoDB" id="345880at2"/>
<reference evidence="2 3" key="2">
    <citation type="submission" date="2019-09" db="EMBL/GenBank/DDBJ databases">
        <authorList>
            <person name="Jin C."/>
        </authorList>
    </citation>
    <scope>NUCLEOTIDE SEQUENCE [LARGE SCALE GENOMIC DNA]</scope>
    <source>
        <strain evidence="2 3">AN110305</strain>
    </source>
</reference>
<gene>
    <name evidence="2" type="ORF">F0L68_15920</name>
</gene>
<dbReference type="GO" id="GO:0005509">
    <property type="term" value="F:calcium ion binding"/>
    <property type="evidence" value="ECO:0007669"/>
    <property type="project" value="InterPro"/>
</dbReference>
<dbReference type="RefSeq" id="WP_149850361.1">
    <property type="nucleotide sequence ID" value="NZ_VUOB01000027.1"/>
</dbReference>
<comment type="caution">
    <text evidence="2">The sequence shown here is derived from an EMBL/GenBank/DDBJ whole genome shotgun (WGS) entry which is preliminary data.</text>
</comment>
<evidence type="ECO:0000313" key="2">
    <source>
        <dbReference type="EMBL" id="KAA2261566.1"/>
    </source>
</evidence>
<feature type="chain" id="PRO_5022948055" evidence="1">
    <location>
        <begin position="36"/>
        <end position="634"/>
    </location>
</feature>
<keyword evidence="1" id="KW-0732">Signal</keyword>
<dbReference type="SUPFAM" id="SSF49313">
    <property type="entry name" value="Cadherin-like"/>
    <property type="match status" value="1"/>
</dbReference>
<reference evidence="2 3" key="1">
    <citation type="submission" date="2019-09" db="EMBL/GenBank/DDBJ databases">
        <title>Goodfellowia gen. nov., a new genus of the Pseudonocardineae related to Actinoalloteichus, containing Goodfellowia coeruleoviolacea gen. nov., comb. nov. gen. nov., comb. nov.</title>
        <authorList>
            <person name="Labeda D."/>
        </authorList>
    </citation>
    <scope>NUCLEOTIDE SEQUENCE [LARGE SCALE GENOMIC DNA]</scope>
    <source>
        <strain evidence="2 3">AN110305</strain>
    </source>
</reference>
<dbReference type="Pfam" id="PF05345">
    <property type="entry name" value="He_PIG"/>
    <property type="match status" value="1"/>
</dbReference>
<evidence type="ECO:0000313" key="3">
    <source>
        <dbReference type="Proteomes" id="UP000323454"/>
    </source>
</evidence>